<name>A0A089ZVI0_METFO</name>
<protein>
    <recommendedName>
        <fullName evidence="3">Myb-like domain-containing protein</fullName>
    </recommendedName>
</protein>
<dbReference type="Proteomes" id="UP000029661">
    <property type="component" value="Chromosome"/>
</dbReference>
<evidence type="ECO:0000313" key="1">
    <source>
        <dbReference type="EMBL" id="AIS32469.1"/>
    </source>
</evidence>
<organism evidence="1 2">
    <name type="scientific">Methanobacterium formicicum</name>
    <dbReference type="NCBI Taxonomy" id="2162"/>
    <lineage>
        <taxon>Archaea</taxon>
        <taxon>Methanobacteriati</taxon>
        <taxon>Methanobacteriota</taxon>
        <taxon>Methanomada group</taxon>
        <taxon>Methanobacteria</taxon>
        <taxon>Methanobacteriales</taxon>
        <taxon>Methanobacteriaceae</taxon>
        <taxon>Methanobacterium</taxon>
    </lineage>
</organism>
<dbReference type="GeneID" id="24792822"/>
<dbReference type="EMBL" id="CP006933">
    <property type="protein sequence ID" value="AIS32469.1"/>
    <property type="molecule type" value="Genomic_DNA"/>
</dbReference>
<dbReference type="STRING" id="2162.BRM9_1657"/>
<dbReference type="AlphaFoldDB" id="A0A089ZVI0"/>
<dbReference type="KEGG" id="mfc:BRM9_1657"/>
<sequence>MGKRPRWSPEEKKFFNECVDKGMTDAQISSEFHIKTKFEKAKGFHMRTPDAMGRRRRFLAMEHPPVEGKPLNHRRSWSPEDDDLLRTYKDRGISKEEMAEIFNRTERAIDTRIRYLENKDTTPSPGLHQLKGFFNHIFRRFGHNRG</sequence>
<accession>A0A089ZVI0</accession>
<proteinExistence type="predicted"/>
<reference evidence="1 2" key="1">
    <citation type="submission" date="2013-12" db="EMBL/GenBank/DDBJ databases">
        <title>The complete genome sequence of Methanobacterium sp. BRM9.</title>
        <authorList>
            <consortium name="Pastoral Greenhouse Gas Research Consortium"/>
            <person name="Kelly W.J."/>
            <person name="Leahy S.C."/>
            <person name="Perry R."/>
            <person name="Li D."/>
            <person name="Altermann E."/>
            <person name="Lambie S.C."/>
            <person name="Attwood G.T."/>
        </authorList>
    </citation>
    <scope>NUCLEOTIDE SEQUENCE [LARGE SCALE GENOMIC DNA]</scope>
    <source>
        <strain evidence="1 2">BRM9</strain>
    </source>
</reference>
<evidence type="ECO:0000313" key="2">
    <source>
        <dbReference type="Proteomes" id="UP000029661"/>
    </source>
</evidence>
<evidence type="ECO:0008006" key="3">
    <source>
        <dbReference type="Google" id="ProtNLM"/>
    </source>
</evidence>
<dbReference type="RefSeq" id="WP_048085422.1">
    <property type="nucleotide sequence ID" value="NZ_CP006933.1"/>
</dbReference>
<gene>
    <name evidence="1" type="ORF">BRM9_1657</name>
</gene>